<dbReference type="GO" id="GO:0005886">
    <property type="term" value="C:plasma membrane"/>
    <property type="evidence" value="ECO:0007669"/>
    <property type="project" value="UniProtKB-SubCell"/>
</dbReference>
<evidence type="ECO:0000256" key="6">
    <source>
        <dbReference type="ARBA" id="ARBA00022723"/>
    </source>
</evidence>
<feature type="binding site" evidence="14">
    <location>
        <position position="66"/>
    </location>
    <ligand>
        <name>molybdate</name>
        <dbReference type="ChEBI" id="CHEBI:36264"/>
    </ligand>
</feature>
<organism evidence="15 16">
    <name type="scientific">Mycolicibacter heraklionensis</name>
    <dbReference type="NCBI Taxonomy" id="512402"/>
    <lineage>
        <taxon>Bacteria</taxon>
        <taxon>Bacillati</taxon>
        <taxon>Actinomycetota</taxon>
        <taxon>Actinomycetes</taxon>
        <taxon>Mycobacteriales</taxon>
        <taxon>Mycobacteriaceae</taxon>
        <taxon>Mycolicibacter</taxon>
    </lineage>
</organism>
<dbReference type="PANTHER" id="PTHR30632:SF0">
    <property type="entry name" value="SULFATE-BINDING PROTEIN"/>
    <property type="match status" value="1"/>
</dbReference>
<keyword evidence="9" id="KW-0826">Tungsten</keyword>
<evidence type="ECO:0000256" key="2">
    <source>
        <dbReference type="ARBA" id="ARBA00009175"/>
    </source>
</evidence>
<dbReference type="InterPro" id="IPR005950">
    <property type="entry name" value="ModA"/>
</dbReference>
<dbReference type="SUPFAM" id="SSF53850">
    <property type="entry name" value="Periplasmic binding protein-like II"/>
    <property type="match status" value="1"/>
</dbReference>
<comment type="function">
    <text evidence="10">Involved in the transport of molybdenum into the cell. Part of the binding-protein-dependent transport system ModABCD.</text>
</comment>
<dbReference type="EMBL" id="CP080997">
    <property type="protein sequence ID" value="QZA09719.1"/>
    <property type="molecule type" value="Genomic_DNA"/>
</dbReference>
<evidence type="ECO:0000256" key="3">
    <source>
        <dbReference type="ARBA" id="ARBA00022448"/>
    </source>
</evidence>
<dbReference type="Proteomes" id="UP000825008">
    <property type="component" value="Chromosome"/>
</dbReference>
<evidence type="ECO:0000313" key="16">
    <source>
        <dbReference type="Proteomes" id="UP000825008"/>
    </source>
</evidence>
<dbReference type="PANTHER" id="PTHR30632">
    <property type="entry name" value="MOLYBDATE-BINDING PERIPLASMIC PROTEIN"/>
    <property type="match status" value="1"/>
</dbReference>
<evidence type="ECO:0000256" key="14">
    <source>
        <dbReference type="PIRSR" id="PIRSR004846-1"/>
    </source>
</evidence>
<gene>
    <name evidence="15" type="primary">modA</name>
    <name evidence="15" type="ORF">K3U94_11120</name>
</gene>
<dbReference type="NCBIfam" id="TIGR01256">
    <property type="entry name" value="modA"/>
    <property type="match status" value="1"/>
</dbReference>
<dbReference type="Gene3D" id="3.40.190.10">
    <property type="entry name" value="Periplasmic binding protein-like II"/>
    <property type="match status" value="2"/>
</dbReference>
<evidence type="ECO:0000256" key="13">
    <source>
        <dbReference type="ARBA" id="ARBA00078141"/>
    </source>
</evidence>
<dbReference type="Pfam" id="PF13531">
    <property type="entry name" value="SBP_bac_11"/>
    <property type="match status" value="1"/>
</dbReference>
<name>A0A9X7WLU4_9MYCO</name>
<evidence type="ECO:0000256" key="5">
    <source>
        <dbReference type="ARBA" id="ARBA00022505"/>
    </source>
</evidence>
<proteinExistence type="inferred from homology"/>
<dbReference type="GO" id="GO:0015689">
    <property type="term" value="P:molybdate ion transport"/>
    <property type="evidence" value="ECO:0007669"/>
    <property type="project" value="InterPro"/>
</dbReference>
<dbReference type="KEGG" id="mher:K3U94_11120"/>
<dbReference type="GO" id="GO:0046872">
    <property type="term" value="F:metal ion binding"/>
    <property type="evidence" value="ECO:0007669"/>
    <property type="project" value="UniProtKB-KW"/>
</dbReference>
<dbReference type="AlphaFoldDB" id="A0A9X7WLU4"/>
<dbReference type="FunFam" id="3.40.190.10:FF:000030">
    <property type="entry name" value="Molybdate ABC transporter substrate-binding protein"/>
    <property type="match status" value="1"/>
</dbReference>
<evidence type="ECO:0000256" key="7">
    <source>
        <dbReference type="ARBA" id="ARBA00022729"/>
    </source>
</evidence>
<keyword evidence="3" id="KW-0813">Transport</keyword>
<evidence type="ECO:0000313" key="15">
    <source>
        <dbReference type="EMBL" id="QZA09719.1"/>
    </source>
</evidence>
<keyword evidence="7" id="KW-0732">Signal</keyword>
<comment type="similarity">
    <text evidence="2">Belongs to the bacterial solute-binding protein ModA family.</text>
</comment>
<dbReference type="PIRSF" id="PIRSF004846">
    <property type="entry name" value="ModA"/>
    <property type="match status" value="1"/>
</dbReference>
<evidence type="ECO:0000256" key="4">
    <source>
        <dbReference type="ARBA" id="ARBA00022475"/>
    </source>
</evidence>
<dbReference type="CDD" id="cd13538">
    <property type="entry name" value="PBP2_ModA_like_1"/>
    <property type="match status" value="1"/>
</dbReference>
<evidence type="ECO:0000256" key="8">
    <source>
        <dbReference type="ARBA" id="ARBA00023136"/>
    </source>
</evidence>
<protein>
    <recommendedName>
        <fullName evidence="12">Molybdate-binding protein ModA</fullName>
    </recommendedName>
    <alternativeName>
        <fullName evidence="13">Molybdate/tungstate-binding protein ModA</fullName>
    </alternativeName>
</protein>
<keyword evidence="5 14" id="KW-0500">Molybdenum</keyword>
<accession>A0A9X7WLU4</accession>
<dbReference type="InterPro" id="IPR050682">
    <property type="entry name" value="ModA/WtpA"/>
</dbReference>
<sequence>MARTQAVCGLVGVMLAAGLTGCSSEPATPSITVFAAASLQPAFTEIAEQFKTDNPGVAVAFNFAGSSDLATQLTQGARADVFASANTTQMDKVVQAGLLDDAAVPFATNTLVIVTAPGNPHRVRSFADLAVPGLAVVVCQSPVPCGAATHKVEQATGVAVKPVSEEPDVTDVLNKVTTGQADAGVVYRTDALHAGDKVATIEFPEAAGAVNTYPIALLREAPSPGPARAFVDLVTGEAGQKVLHAAGFGKP</sequence>
<comment type="subcellular location">
    <subcellularLocation>
        <location evidence="1">Cell membrane</location>
        <topology evidence="1">Lipid-anchor</topology>
    </subcellularLocation>
</comment>
<dbReference type="RefSeq" id="WP_220696506.1">
    <property type="nucleotide sequence ID" value="NZ_CP080997.1"/>
</dbReference>
<dbReference type="PROSITE" id="PS51257">
    <property type="entry name" value="PROKAR_LIPOPROTEIN"/>
    <property type="match status" value="1"/>
</dbReference>
<feature type="binding site" evidence="14">
    <location>
        <position position="38"/>
    </location>
    <ligand>
        <name>molybdate</name>
        <dbReference type="ChEBI" id="CHEBI:36264"/>
    </ligand>
</feature>
<evidence type="ECO:0000256" key="9">
    <source>
        <dbReference type="ARBA" id="ARBA00023245"/>
    </source>
</evidence>
<evidence type="ECO:0000256" key="11">
    <source>
        <dbReference type="ARBA" id="ARBA00062515"/>
    </source>
</evidence>
<evidence type="ECO:0000256" key="12">
    <source>
        <dbReference type="ARBA" id="ARBA00073171"/>
    </source>
</evidence>
<keyword evidence="6 14" id="KW-0479">Metal-binding</keyword>
<dbReference type="GO" id="GO:0030973">
    <property type="term" value="F:molybdate ion binding"/>
    <property type="evidence" value="ECO:0007669"/>
    <property type="project" value="TreeGrafter"/>
</dbReference>
<keyword evidence="8" id="KW-0472">Membrane</keyword>
<reference evidence="15" key="1">
    <citation type="submission" date="2021-08" db="EMBL/GenBank/DDBJ databases">
        <title>Whole genome sequencing of non-tuberculosis mycobacteria type-strains.</title>
        <authorList>
            <person name="Igarashi Y."/>
            <person name="Osugi A."/>
            <person name="Mitarai S."/>
        </authorList>
    </citation>
    <scope>NUCLEOTIDE SEQUENCE</scope>
    <source>
        <strain evidence="15">JCM 30995</strain>
    </source>
</reference>
<evidence type="ECO:0000256" key="10">
    <source>
        <dbReference type="ARBA" id="ARBA00056002"/>
    </source>
</evidence>
<comment type="subunit">
    <text evidence="11">The complex is composed of two ATP-binding proteins (ModC), two transmembrane proteins (ModB) and a solute-binding protein (ModA).</text>
</comment>
<feature type="binding site" evidence="14">
    <location>
        <position position="187"/>
    </location>
    <ligand>
        <name>molybdate</name>
        <dbReference type="ChEBI" id="CHEBI:36264"/>
    </ligand>
</feature>
<keyword evidence="4" id="KW-1003">Cell membrane</keyword>
<feature type="binding site" evidence="14">
    <location>
        <position position="169"/>
    </location>
    <ligand>
        <name>molybdate</name>
        <dbReference type="ChEBI" id="CHEBI:36264"/>
    </ligand>
</feature>
<evidence type="ECO:0000256" key="1">
    <source>
        <dbReference type="ARBA" id="ARBA00004193"/>
    </source>
</evidence>